<evidence type="ECO:0000256" key="3">
    <source>
        <dbReference type="ARBA" id="ARBA00012516"/>
    </source>
</evidence>
<dbReference type="EMBL" id="CAJFCJ010000001">
    <property type="protein sequence ID" value="CAD5111232.1"/>
    <property type="molecule type" value="Genomic_DNA"/>
</dbReference>
<gene>
    <name evidence="13" type="ORF">DGYR_LOCUS555</name>
</gene>
<dbReference type="InterPro" id="IPR013128">
    <property type="entry name" value="Peptidase_C1A"/>
</dbReference>
<evidence type="ECO:0000256" key="6">
    <source>
        <dbReference type="ARBA" id="ARBA00022801"/>
    </source>
</evidence>
<dbReference type="Proteomes" id="UP000549394">
    <property type="component" value="Unassembled WGS sequence"/>
</dbReference>
<evidence type="ECO:0000256" key="8">
    <source>
        <dbReference type="ARBA" id="ARBA00023145"/>
    </source>
</evidence>
<feature type="signal peptide" evidence="11">
    <location>
        <begin position="1"/>
        <end position="28"/>
    </location>
</feature>
<dbReference type="GO" id="GO:0016807">
    <property type="term" value="F:cysteine-type carboxypeptidase activity"/>
    <property type="evidence" value="ECO:0007669"/>
    <property type="project" value="UniProtKB-EC"/>
</dbReference>
<dbReference type="InterPro" id="IPR038765">
    <property type="entry name" value="Papain-like_cys_pep_sf"/>
</dbReference>
<protein>
    <recommendedName>
        <fullName evidence="3">cathepsin X</fullName>
        <ecNumber evidence="3">3.4.18.1</ecNumber>
    </recommendedName>
</protein>
<dbReference type="SUPFAM" id="SSF54001">
    <property type="entry name" value="Cysteine proteinases"/>
    <property type="match status" value="1"/>
</dbReference>
<comment type="catalytic activity">
    <reaction evidence="1">
        <text>Release of C-terminal amino acid residues with broad specificity, but lacks action on C-terminal proline. Shows weak endopeptidase activity.</text>
        <dbReference type="EC" id="3.4.18.1"/>
    </reaction>
</comment>
<dbReference type="PANTHER" id="PTHR12411">
    <property type="entry name" value="CYSTEINE PROTEASE FAMILY C1-RELATED"/>
    <property type="match status" value="1"/>
</dbReference>
<dbReference type="Gene3D" id="3.90.70.10">
    <property type="entry name" value="Cysteine proteinases"/>
    <property type="match status" value="1"/>
</dbReference>
<dbReference type="CDD" id="cd02698">
    <property type="entry name" value="Peptidase_C1A_CathepsinX"/>
    <property type="match status" value="1"/>
</dbReference>
<feature type="domain" description="Peptidase C1A papain C-terminal" evidence="12">
    <location>
        <begin position="61"/>
        <end position="300"/>
    </location>
</feature>
<evidence type="ECO:0000256" key="4">
    <source>
        <dbReference type="ARBA" id="ARBA00022670"/>
    </source>
</evidence>
<evidence type="ECO:0000256" key="10">
    <source>
        <dbReference type="ARBA" id="ARBA00023180"/>
    </source>
</evidence>
<dbReference type="OrthoDB" id="190265at2759"/>
<accession>A0A7I8V7I2</accession>
<dbReference type="PROSITE" id="PS00640">
    <property type="entry name" value="THIOL_PROTEASE_ASN"/>
    <property type="match status" value="1"/>
</dbReference>
<feature type="chain" id="PRO_5029793976" description="cathepsin X" evidence="11">
    <location>
        <begin position="29"/>
        <end position="305"/>
    </location>
</feature>
<dbReference type="InterPro" id="IPR000668">
    <property type="entry name" value="Peptidase_C1A_C"/>
</dbReference>
<reference evidence="13 14" key="1">
    <citation type="submission" date="2020-08" db="EMBL/GenBank/DDBJ databases">
        <authorList>
            <person name="Hejnol A."/>
        </authorList>
    </citation>
    <scope>NUCLEOTIDE SEQUENCE [LARGE SCALE GENOMIC DNA]</scope>
</reference>
<keyword evidence="4" id="KW-0645">Protease</keyword>
<sequence>MVAALKLKMKILCLFVIQLSIFVSNINAYGNDCYDPSYDALRTYSRENEQRRYAFLNVEDIPKFWDWRDINGVNYCSPVRNQHIPQWCGSCWAMGTTSALADRINIERKGKWPGAYLSVQNVIDCGNAGSCQGGGMLGVYEYAKKQGIPDETCNNYQAKNQKCDEFNRCYTCMPNSCYKIANYTSWKVKDYGQVSGRKKMMAEIYAKGPIACGISVTDKFLAYNNGIYSEYNTQPSINHVLSIVGWNVDKATGIEYWIGRNSWGEPWGERGFFRIVTSAYQGGKGDNYNLGIESGCTYADPIITF</sequence>
<keyword evidence="9" id="KW-1015">Disulfide bond</keyword>
<dbReference type="AlphaFoldDB" id="A0A7I8V7I2"/>
<proteinExistence type="inferred from homology"/>
<evidence type="ECO:0000256" key="1">
    <source>
        <dbReference type="ARBA" id="ARBA00001594"/>
    </source>
</evidence>
<evidence type="ECO:0000256" key="11">
    <source>
        <dbReference type="SAM" id="SignalP"/>
    </source>
</evidence>
<organism evidence="13 14">
    <name type="scientific">Dimorphilus gyrociliatus</name>
    <dbReference type="NCBI Taxonomy" id="2664684"/>
    <lineage>
        <taxon>Eukaryota</taxon>
        <taxon>Metazoa</taxon>
        <taxon>Spiralia</taxon>
        <taxon>Lophotrochozoa</taxon>
        <taxon>Annelida</taxon>
        <taxon>Polychaeta</taxon>
        <taxon>Polychaeta incertae sedis</taxon>
        <taxon>Dinophilidae</taxon>
        <taxon>Dimorphilus</taxon>
    </lineage>
</organism>
<keyword evidence="7" id="KW-0788">Thiol protease</keyword>
<name>A0A7I8V7I2_9ANNE</name>
<keyword evidence="6" id="KW-0378">Hydrolase</keyword>
<dbReference type="InterPro" id="IPR025661">
    <property type="entry name" value="Pept_asp_AS"/>
</dbReference>
<keyword evidence="8" id="KW-0865">Zymogen</keyword>
<evidence type="ECO:0000259" key="12">
    <source>
        <dbReference type="SMART" id="SM00645"/>
    </source>
</evidence>
<comment type="similarity">
    <text evidence="2">Belongs to the peptidase C1 family.</text>
</comment>
<evidence type="ECO:0000256" key="5">
    <source>
        <dbReference type="ARBA" id="ARBA00022729"/>
    </source>
</evidence>
<dbReference type="Pfam" id="PF00112">
    <property type="entry name" value="Peptidase_C1"/>
    <property type="match status" value="1"/>
</dbReference>
<dbReference type="SMART" id="SM00645">
    <property type="entry name" value="Pept_C1"/>
    <property type="match status" value="1"/>
</dbReference>
<keyword evidence="10" id="KW-0325">Glycoprotein</keyword>
<dbReference type="FunFam" id="3.90.70.10:FF:000060">
    <property type="entry name" value="Cathepsin Z"/>
    <property type="match status" value="1"/>
</dbReference>
<keyword evidence="14" id="KW-1185">Reference proteome</keyword>
<keyword evidence="5 11" id="KW-0732">Signal</keyword>
<evidence type="ECO:0000256" key="2">
    <source>
        <dbReference type="ARBA" id="ARBA00008455"/>
    </source>
</evidence>
<evidence type="ECO:0000313" key="14">
    <source>
        <dbReference type="Proteomes" id="UP000549394"/>
    </source>
</evidence>
<comment type="caution">
    <text evidence="13">The sequence shown here is derived from an EMBL/GenBank/DDBJ whole genome shotgun (WGS) entry which is preliminary data.</text>
</comment>
<dbReference type="EC" id="3.4.18.1" evidence="3"/>
<evidence type="ECO:0000256" key="9">
    <source>
        <dbReference type="ARBA" id="ARBA00023157"/>
    </source>
</evidence>
<evidence type="ECO:0000313" key="13">
    <source>
        <dbReference type="EMBL" id="CAD5111232.1"/>
    </source>
</evidence>
<dbReference type="GO" id="GO:0006508">
    <property type="term" value="P:proteolysis"/>
    <property type="evidence" value="ECO:0007669"/>
    <property type="project" value="UniProtKB-KW"/>
</dbReference>
<dbReference type="InterPro" id="IPR033157">
    <property type="entry name" value="CTSZ"/>
</dbReference>
<evidence type="ECO:0000256" key="7">
    <source>
        <dbReference type="ARBA" id="ARBA00022807"/>
    </source>
</evidence>